<feature type="non-terminal residue" evidence="1">
    <location>
        <position position="1"/>
    </location>
</feature>
<proteinExistence type="predicted"/>
<organism evidence="1">
    <name type="scientific">marine sediment metagenome</name>
    <dbReference type="NCBI Taxonomy" id="412755"/>
    <lineage>
        <taxon>unclassified sequences</taxon>
        <taxon>metagenomes</taxon>
        <taxon>ecological metagenomes</taxon>
    </lineage>
</organism>
<comment type="caution">
    <text evidence="1">The sequence shown here is derived from an EMBL/GenBank/DDBJ whole genome shotgun (WGS) entry which is preliminary data.</text>
</comment>
<accession>A0A0F9FLD8</accession>
<dbReference type="EMBL" id="LAZR01023214">
    <property type="protein sequence ID" value="KKL79291.1"/>
    <property type="molecule type" value="Genomic_DNA"/>
</dbReference>
<name>A0A0F9FLD8_9ZZZZ</name>
<dbReference type="AlphaFoldDB" id="A0A0F9FLD8"/>
<protein>
    <submittedName>
        <fullName evidence="1">Uncharacterized protein</fullName>
    </submittedName>
</protein>
<gene>
    <name evidence="1" type="ORF">LCGC14_2016310</name>
</gene>
<feature type="non-terminal residue" evidence="1">
    <location>
        <position position="730"/>
    </location>
</feature>
<sequence>NTIYDELYFNDQEYILISAFDQAFDGFNWSQIDSTLATQQGIKNITMYYTNTLAWYNLSISGILDYDQFIYEIIGYDGSSEIQNIRGIQQITISNYSVEEFEIILDGTSILLKIDEKYRYLLSSQNTDEVKAQLYESFESYNVLLEYNLSNNKWELKSPGLNYFNISQYLNLTEGNEFLFWFKIEDGVGNLLYSHDIKGIYDNSITQVPFDSNLFEWSLGTDSVGFGVIVFGSDDYLDSTIQVNISSVLPTSMGEVDVERIMIYGSNDTNTWEYIGRAYYSGEESLWNYFWDGDMLGAKDQLPPENYFLRSYVFDRAGNYLGYDGHYSGTYSFETDEDGSDPVGWDVWEGAGYVDVKDTMKGHSKVVEMYDGVNNQHTELHNSFSIQTSGTVEFWAMSDDVTDQLDMVLMDDTVVSPFGPCIGWLEFYQDVVKYQDDLGWHDTSKTIYNNVWYHIKFEFETTAGNYSGLAQGTWRFYIDNEEFGDFNFMNNINNISQIYVFTRGAPYNYRYYLDAFGYSWDGDYITGDNWQDLAHSPIKTYDYTQIQLLTDLVFGDVLKYNSTAFQNEQDIKGTITNFFDSVNMWDVVSQYYNPLEKVWIPMATDSATILSNGSYSITWDIDKDSAFKASMYDFSYGYLPMQAVAIQNSDLWGSWAMFDSSSEWKPIIISDTGSNLDISIYRFNEGLGWVLDSSLSIESTISSISNQVFKLWDLNKDNIYEIIRISSAQI</sequence>
<evidence type="ECO:0000313" key="1">
    <source>
        <dbReference type="EMBL" id="KKL79291.1"/>
    </source>
</evidence>
<reference evidence="1" key="1">
    <citation type="journal article" date="2015" name="Nature">
        <title>Complex archaea that bridge the gap between prokaryotes and eukaryotes.</title>
        <authorList>
            <person name="Spang A."/>
            <person name="Saw J.H."/>
            <person name="Jorgensen S.L."/>
            <person name="Zaremba-Niedzwiedzka K."/>
            <person name="Martijn J."/>
            <person name="Lind A.E."/>
            <person name="van Eijk R."/>
            <person name="Schleper C."/>
            <person name="Guy L."/>
            <person name="Ettema T.J."/>
        </authorList>
    </citation>
    <scope>NUCLEOTIDE SEQUENCE</scope>
</reference>